<evidence type="ECO:0000256" key="2">
    <source>
        <dbReference type="ARBA" id="ARBA00022946"/>
    </source>
</evidence>
<keyword evidence="2" id="KW-0809">Transit peptide</keyword>
<evidence type="ECO:0000256" key="7">
    <source>
        <dbReference type="ARBA" id="ARBA00039448"/>
    </source>
</evidence>
<comment type="subcellular location">
    <subcellularLocation>
        <location evidence="1">Mitochondrion</location>
    </subcellularLocation>
</comment>
<comment type="similarity">
    <text evidence="6">Belongs to the mitochondrion-specific ribosomal protein mL45 family.</text>
</comment>
<keyword evidence="11" id="KW-1185">Reference proteome</keyword>
<dbReference type="Gene3D" id="3.10.450.240">
    <property type="match status" value="1"/>
</dbReference>
<keyword evidence="4" id="KW-0496">Mitochondrion</keyword>
<evidence type="ECO:0000313" key="10">
    <source>
        <dbReference type="EMBL" id="KAG8186390.1"/>
    </source>
</evidence>
<keyword evidence="3" id="KW-0689">Ribosomal protein</keyword>
<accession>A0AAV6UPK8</accession>
<evidence type="ECO:0000256" key="5">
    <source>
        <dbReference type="ARBA" id="ARBA00023274"/>
    </source>
</evidence>
<dbReference type="Proteomes" id="UP000827092">
    <property type="component" value="Unassembled WGS sequence"/>
</dbReference>
<dbReference type="GO" id="GO:0005739">
    <property type="term" value="C:mitochondrion"/>
    <property type="evidence" value="ECO:0007669"/>
    <property type="project" value="UniProtKB-SubCell"/>
</dbReference>
<dbReference type="Pfam" id="PF04280">
    <property type="entry name" value="Tim44"/>
    <property type="match status" value="1"/>
</dbReference>
<name>A0AAV6UPK8_9ARAC</name>
<evidence type="ECO:0000256" key="1">
    <source>
        <dbReference type="ARBA" id="ARBA00004173"/>
    </source>
</evidence>
<sequence>MFKILRRTSDVLLHSSLPGGSCVCATPVHPANILIPVRHIKKHWNQKFRKERSMKVVKVVLPDFDEKRRDEKLSLEQLRSKLKEKGIAPPRAWNEKPMYMSCTTGIFESYIPPEGDGKISALSTSGAKQMYETIGKKGKSYMALRKIRGIDYDFDVPTVAEQLQKIYIEAQEALTDYKTNEDRLHDLVTEKAYPEMMENVANKTIVWKFLQSLEPPRVVHVRVTEMLSKDNLFAQLTLRFHTQQ</sequence>
<evidence type="ECO:0000256" key="6">
    <source>
        <dbReference type="ARBA" id="ARBA00038073"/>
    </source>
</evidence>
<evidence type="ECO:0000256" key="8">
    <source>
        <dbReference type="ARBA" id="ARBA00043031"/>
    </source>
</evidence>
<dbReference type="InterPro" id="IPR032710">
    <property type="entry name" value="NTF2-like_dom_sf"/>
</dbReference>
<dbReference type="EMBL" id="JAFNEN010000304">
    <property type="protein sequence ID" value="KAG8186390.1"/>
    <property type="molecule type" value="Genomic_DNA"/>
</dbReference>
<dbReference type="InterPro" id="IPR051975">
    <property type="entry name" value="mtLSU_mL45"/>
</dbReference>
<keyword evidence="5" id="KW-0687">Ribonucleoprotein</keyword>
<dbReference type="AlphaFoldDB" id="A0AAV6UPK8"/>
<dbReference type="GO" id="GO:1990904">
    <property type="term" value="C:ribonucleoprotein complex"/>
    <property type="evidence" value="ECO:0007669"/>
    <property type="project" value="UniProtKB-KW"/>
</dbReference>
<reference evidence="10 11" key="1">
    <citation type="journal article" date="2022" name="Nat. Ecol. Evol.">
        <title>A masculinizing supergene underlies an exaggerated male reproductive morph in a spider.</title>
        <authorList>
            <person name="Hendrickx F."/>
            <person name="De Corte Z."/>
            <person name="Sonet G."/>
            <person name="Van Belleghem S.M."/>
            <person name="Kostlbacher S."/>
            <person name="Vangestel C."/>
        </authorList>
    </citation>
    <scope>NUCLEOTIDE SEQUENCE [LARGE SCALE GENOMIC DNA]</scope>
    <source>
        <strain evidence="10">W744_W776</strain>
    </source>
</reference>
<comment type="caution">
    <text evidence="10">The sequence shown here is derived from an EMBL/GenBank/DDBJ whole genome shotgun (WGS) entry which is preliminary data.</text>
</comment>
<feature type="domain" description="Tim44-like" evidence="9">
    <location>
        <begin position="142"/>
        <end position="244"/>
    </location>
</feature>
<dbReference type="PANTHER" id="PTHR28554">
    <property type="entry name" value="39S RIBOSOMAL PROTEIN L45, MITOCHONDRIAL"/>
    <property type="match status" value="1"/>
</dbReference>
<evidence type="ECO:0000256" key="4">
    <source>
        <dbReference type="ARBA" id="ARBA00023128"/>
    </source>
</evidence>
<dbReference type="InterPro" id="IPR007379">
    <property type="entry name" value="Tim44-like_dom"/>
</dbReference>
<protein>
    <recommendedName>
        <fullName evidence="7">Large ribosomal subunit protein mL45</fullName>
    </recommendedName>
    <alternativeName>
        <fullName evidence="8">39S ribosomal protein L45, mitochondrial</fullName>
    </alternativeName>
</protein>
<evidence type="ECO:0000313" key="11">
    <source>
        <dbReference type="Proteomes" id="UP000827092"/>
    </source>
</evidence>
<evidence type="ECO:0000256" key="3">
    <source>
        <dbReference type="ARBA" id="ARBA00022980"/>
    </source>
</evidence>
<organism evidence="10 11">
    <name type="scientific">Oedothorax gibbosus</name>
    <dbReference type="NCBI Taxonomy" id="931172"/>
    <lineage>
        <taxon>Eukaryota</taxon>
        <taxon>Metazoa</taxon>
        <taxon>Ecdysozoa</taxon>
        <taxon>Arthropoda</taxon>
        <taxon>Chelicerata</taxon>
        <taxon>Arachnida</taxon>
        <taxon>Araneae</taxon>
        <taxon>Araneomorphae</taxon>
        <taxon>Entelegynae</taxon>
        <taxon>Araneoidea</taxon>
        <taxon>Linyphiidae</taxon>
        <taxon>Erigoninae</taxon>
        <taxon>Oedothorax</taxon>
    </lineage>
</organism>
<gene>
    <name evidence="10" type="ORF">JTE90_026808</name>
</gene>
<feature type="non-terminal residue" evidence="10">
    <location>
        <position position="244"/>
    </location>
</feature>
<dbReference type="SUPFAM" id="SSF54427">
    <property type="entry name" value="NTF2-like"/>
    <property type="match status" value="1"/>
</dbReference>
<dbReference type="PANTHER" id="PTHR28554:SF1">
    <property type="entry name" value="LARGE RIBOSOMAL SUBUNIT PROTEIN ML45"/>
    <property type="match status" value="1"/>
</dbReference>
<dbReference type="GO" id="GO:0005840">
    <property type="term" value="C:ribosome"/>
    <property type="evidence" value="ECO:0007669"/>
    <property type="project" value="UniProtKB-KW"/>
</dbReference>
<proteinExistence type="inferred from homology"/>
<evidence type="ECO:0000259" key="9">
    <source>
        <dbReference type="Pfam" id="PF04280"/>
    </source>
</evidence>